<dbReference type="EMBL" id="FNBE01000037">
    <property type="protein sequence ID" value="SDH69602.1"/>
    <property type="molecule type" value="Genomic_DNA"/>
</dbReference>
<protein>
    <submittedName>
        <fullName evidence="9">L-lactate dehydrogenase (Cytochrome)/glycolate oxidase</fullName>
    </submittedName>
</protein>
<dbReference type="Proteomes" id="UP000198967">
    <property type="component" value="Unassembled WGS sequence"/>
</dbReference>
<dbReference type="InterPro" id="IPR037396">
    <property type="entry name" value="FMN_HAD"/>
</dbReference>
<dbReference type="PANTHER" id="PTHR10578">
    <property type="entry name" value="S -2-HYDROXY-ACID OXIDASE-RELATED"/>
    <property type="match status" value="1"/>
</dbReference>
<comment type="cofactor">
    <cofactor evidence="1">
        <name>FMN</name>
        <dbReference type="ChEBI" id="CHEBI:58210"/>
    </cofactor>
</comment>
<dbReference type="PANTHER" id="PTHR10578:SF107">
    <property type="entry name" value="2-HYDROXYACID OXIDASE 1"/>
    <property type="match status" value="1"/>
</dbReference>
<feature type="active site" description="Proton acceptor" evidence="6">
    <location>
        <position position="281"/>
    </location>
</feature>
<evidence type="ECO:0000256" key="7">
    <source>
        <dbReference type="PIRSR" id="PIRSR000138-2"/>
    </source>
</evidence>
<dbReference type="Gene3D" id="3.20.20.70">
    <property type="entry name" value="Aldolase class I"/>
    <property type="match status" value="1"/>
</dbReference>
<evidence type="ECO:0000256" key="2">
    <source>
        <dbReference type="ARBA" id="ARBA00022630"/>
    </source>
</evidence>
<reference evidence="9 10" key="1">
    <citation type="submission" date="2016-10" db="EMBL/GenBank/DDBJ databases">
        <authorList>
            <person name="de Groot N.N."/>
        </authorList>
    </citation>
    <scope>NUCLEOTIDE SEQUENCE [LARGE SCALE GENOMIC DNA]</scope>
    <source>
        <strain evidence="9 10">CGMCC 4.3143</strain>
    </source>
</reference>
<keyword evidence="2 7" id="KW-0285">Flavoprotein</keyword>
<dbReference type="InterPro" id="IPR023989">
    <property type="entry name" value="MftD"/>
</dbReference>
<feature type="binding site" evidence="7">
    <location>
        <position position="130"/>
    </location>
    <ligand>
        <name>FMN</name>
        <dbReference type="ChEBI" id="CHEBI:58210"/>
    </ligand>
</feature>
<keyword evidence="4" id="KW-0560">Oxidoreductase</keyword>
<feature type="binding site" evidence="7">
    <location>
        <position position="108"/>
    </location>
    <ligand>
        <name>FMN</name>
        <dbReference type="ChEBI" id="CHEBI:58210"/>
    </ligand>
</feature>
<feature type="binding site" evidence="7">
    <location>
        <position position="281"/>
    </location>
    <ligand>
        <name>glyoxylate</name>
        <dbReference type="ChEBI" id="CHEBI:36655"/>
    </ligand>
</feature>
<evidence type="ECO:0000313" key="10">
    <source>
        <dbReference type="Proteomes" id="UP000198967"/>
    </source>
</evidence>
<dbReference type="PIRSF" id="PIRSF000138">
    <property type="entry name" value="Al-hdrx_acd_dh"/>
    <property type="match status" value="1"/>
</dbReference>
<feature type="binding site" evidence="7">
    <location>
        <begin position="80"/>
        <end position="82"/>
    </location>
    <ligand>
        <name>FMN</name>
        <dbReference type="ChEBI" id="CHEBI:58210"/>
    </ligand>
</feature>
<evidence type="ECO:0000256" key="3">
    <source>
        <dbReference type="ARBA" id="ARBA00022643"/>
    </source>
</evidence>
<evidence type="ECO:0000256" key="5">
    <source>
        <dbReference type="ARBA" id="ARBA00024042"/>
    </source>
</evidence>
<keyword evidence="10" id="KW-1185">Reference proteome</keyword>
<dbReference type="RefSeq" id="WP_093089862.1">
    <property type="nucleotide sequence ID" value="NZ_FNBE01000037.1"/>
</dbReference>
<evidence type="ECO:0000259" key="8">
    <source>
        <dbReference type="PROSITE" id="PS51349"/>
    </source>
</evidence>
<evidence type="ECO:0000256" key="1">
    <source>
        <dbReference type="ARBA" id="ARBA00001917"/>
    </source>
</evidence>
<dbReference type="SUPFAM" id="SSF51395">
    <property type="entry name" value="FMN-linked oxidoreductases"/>
    <property type="match status" value="1"/>
</dbReference>
<dbReference type="InterPro" id="IPR012133">
    <property type="entry name" value="Alpha-hydoxy_acid_DH_FMN"/>
</dbReference>
<feature type="binding site" evidence="7">
    <location>
        <position position="156"/>
    </location>
    <ligand>
        <name>FMN</name>
        <dbReference type="ChEBI" id="CHEBI:58210"/>
    </ligand>
</feature>
<feature type="binding site" evidence="7">
    <location>
        <begin position="335"/>
        <end position="336"/>
    </location>
    <ligand>
        <name>FMN</name>
        <dbReference type="ChEBI" id="CHEBI:58210"/>
    </ligand>
</feature>
<dbReference type="InterPro" id="IPR000262">
    <property type="entry name" value="FMN-dep_DH"/>
</dbReference>
<dbReference type="Pfam" id="PF01070">
    <property type="entry name" value="FMN_dh"/>
    <property type="match status" value="1"/>
</dbReference>
<evidence type="ECO:0000313" key="9">
    <source>
        <dbReference type="EMBL" id="SDH69602.1"/>
    </source>
</evidence>
<dbReference type="OrthoDB" id="9770452at2"/>
<dbReference type="PROSITE" id="PS51349">
    <property type="entry name" value="FMN_HYDROXY_ACID_DH_2"/>
    <property type="match status" value="1"/>
</dbReference>
<dbReference type="GO" id="GO:0016491">
    <property type="term" value="F:oxidoreductase activity"/>
    <property type="evidence" value="ECO:0007669"/>
    <property type="project" value="UniProtKB-KW"/>
</dbReference>
<organism evidence="9 10">
    <name type="scientific">Pseudonocardia oroxyli</name>
    <dbReference type="NCBI Taxonomy" id="366584"/>
    <lineage>
        <taxon>Bacteria</taxon>
        <taxon>Bacillati</taxon>
        <taxon>Actinomycetota</taxon>
        <taxon>Actinomycetes</taxon>
        <taxon>Pseudonocardiales</taxon>
        <taxon>Pseudonocardiaceae</taxon>
        <taxon>Pseudonocardia</taxon>
    </lineage>
</organism>
<feature type="binding site" evidence="7">
    <location>
        <position position="128"/>
    </location>
    <ligand>
        <name>FMN</name>
        <dbReference type="ChEBI" id="CHEBI:58210"/>
    </ligand>
</feature>
<dbReference type="CDD" id="cd02809">
    <property type="entry name" value="alpha_hydroxyacid_oxid_FMN"/>
    <property type="match status" value="1"/>
</dbReference>
<dbReference type="GO" id="GO:0010181">
    <property type="term" value="F:FMN binding"/>
    <property type="evidence" value="ECO:0007669"/>
    <property type="project" value="InterPro"/>
</dbReference>
<keyword evidence="3 7" id="KW-0288">FMN</keyword>
<accession>A0A1G8EID6</accession>
<feature type="domain" description="FMN hydroxy acid dehydrogenase" evidence="8">
    <location>
        <begin position="1"/>
        <end position="386"/>
    </location>
</feature>
<name>A0A1G8EID6_PSEOR</name>
<sequence>MSRRNLENVAEAYRVAKRRLPPSVYYSLLAGVERGTTRESNADAFDQIGIIPRLGDLGADHDQSTTVMGQQVAMPVVISPTGTQAIEPAGEVAVARAAKKAGILQGLSTFASRSIEDVVHANDKTFFQLYWFGRHEDIEARVERARAAGAVALAVTLDWALTHRADWGRPPIPSNMGLRTILSNAPEGLRRPGWVWRFLKSGGLPRLEAPNARSAGDAASPPLSSVFTLLASTPPPTWEEIRWLRQIWGNDRPFMVKGVMHPDDARHAVDIGATAISVSNHGGNNLDTTPASIRALPAVVDAVGSQVEVVMDGGIRRGTDVVKALALGAKAVMIGRPYLMALAAGGERGVTQILAALHDGIHETLLGLGKPSVHDLIPSDVLLPDGFAIRDFPK</sequence>
<dbReference type="STRING" id="366584.SAMN05216377_1372"/>
<feature type="binding site" evidence="7">
    <location>
        <position position="257"/>
    </location>
    <ligand>
        <name>FMN</name>
        <dbReference type="ChEBI" id="CHEBI:58210"/>
    </ligand>
</feature>
<gene>
    <name evidence="9" type="ORF">SAMN05216377_1372</name>
</gene>
<dbReference type="AlphaFoldDB" id="A0A1G8EID6"/>
<evidence type="ECO:0000256" key="4">
    <source>
        <dbReference type="ARBA" id="ARBA00023002"/>
    </source>
</evidence>
<dbReference type="InterPro" id="IPR013785">
    <property type="entry name" value="Aldolase_TIM"/>
</dbReference>
<feature type="binding site" evidence="7">
    <location>
        <position position="279"/>
    </location>
    <ligand>
        <name>FMN</name>
        <dbReference type="ChEBI" id="CHEBI:58210"/>
    </ligand>
</feature>
<feature type="binding site" evidence="7">
    <location>
        <begin position="312"/>
        <end position="316"/>
    </location>
    <ligand>
        <name>FMN</name>
        <dbReference type="ChEBI" id="CHEBI:58210"/>
    </ligand>
</feature>
<evidence type="ECO:0000256" key="6">
    <source>
        <dbReference type="PIRSR" id="PIRSR000138-1"/>
    </source>
</evidence>
<comment type="similarity">
    <text evidence="5">Belongs to the FMN-dependent alpha-hydroxy acid dehydrogenase family.</text>
</comment>
<dbReference type="NCBIfam" id="TIGR03966">
    <property type="entry name" value="actino_HemFlav"/>
    <property type="match status" value="1"/>
</dbReference>
<proteinExistence type="inferred from homology"/>